<accession>A0A0A9CB43</accession>
<keyword evidence="1" id="KW-1133">Transmembrane helix</keyword>
<dbReference type="AlphaFoldDB" id="A0A0A9CB43"/>
<keyword evidence="1" id="KW-0812">Transmembrane</keyword>
<evidence type="ECO:0000313" key="2">
    <source>
        <dbReference type="EMBL" id="JAD70590.1"/>
    </source>
</evidence>
<evidence type="ECO:0000256" key="1">
    <source>
        <dbReference type="SAM" id="Phobius"/>
    </source>
</evidence>
<organism evidence="2">
    <name type="scientific">Arundo donax</name>
    <name type="common">Giant reed</name>
    <name type="synonym">Donax arundinaceus</name>
    <dbReference type="NCBI Taxonomy" id="35708"/>
    <lineage>
        <taxon>Eukaryota</taxon>
        <taxon>Viridiplantae</taxon>
        <taxon>Streptophyta</taxon>
        <taxon>Embryophyta</taxon>
        <taxon>Tracheophyta</taxon>
        <taxon>Spermatophyta</taxon>
        <taxon>Magnoliopsida</taxon>
        <taxon>Liliopsida</taxon>
        <taxon>Poales</taxon>
        <taxon>Poaceae</taxon>
        <taxon>PACMAD clade</taxon>
        <taxon>Arundinoideae</taxon>
        <taxon>Arundineae</taxon>
        <taxon>Arundo</taxon>
    </lineage>
</organism>
<proteinExistence type="predicted"/>
<dbReference type="EMBL" id="GBRH01227305">
    <property type="protein sequence ID" value="JAD70590.1"/>
    <property type="molecule type" value="Transcribed_RNA"/>
</dbReference>
<name>A0A0A9CB43_ARUDO</name>
<feature type="transmembrane region" description="Helical" evidence="1">
    <location>
        <begin position="6"/>
        <end position="26"/>
    </location>
</feature>
<reference evidence="2" key="1">
    <citation type="submission" date="2014-09" db="EMBL/GenBank/DDBJ databases">
        <authorList>
            <person name="Magalhaes I.L.F."/>
            <person name="Oliveira U."/>
            <person name="Santos F.R."/>
            <person name="Vidigal T.H.D.A."/>
            <person name="Brescovit A.D."/>
            <person name="Santos A.J."/>
        </authorList>
    </citation>
    <scope>NUCLEOTIDE SEQUENCE</scope>
    <source>
        <tissue evidence="2">Shoot tissue taken approximately 20 cm above the soil surface</tissue>
    </source>
</reference>
<reference evidence="2" key="2">
    <citation type="journal article" date="2015" name="Data Brief">
        <title>Shoot transcriptome of the giant reed, Arundo donax.</title>
        <authorList>
            <person name="Barrero R.A."/>
            <person name="Guerrero F.D."/>
            <person name="Moolhuijzen P."/>
            <person name="Goolsby J.A."/>
            <person name="Tidwell J."/>
            <person name="Bellgard S.E."/>
            <person name="Bellgard M.I."/>
        </authorList>
    </citation>
    <scope>NUCLEOTIDE SEQUENCE</scope>
    <source>
        <tissue evidence="2">Shoot tissue taken approximately 20 cm above the soil surface</tissue>
    </source>
</reference>
<sequence>MVDSFVAGIWVTPLSKICLMAAPLPIRIRFV</sequence>
<protein>
    <submittedName>
        <fullName evidence="2">Uncharacterized protein</fullName>
    </submittedName>
</protein>
<keyword evidence="1" id="KW-0472">Membrane</keyword>